<feature type="domain" description="KATNIP" evidence="2">
    <location>
        <begin position="317"/>
        <end position="473"/>
    </location>
</feature>
<organism evidence="3 4">
    <name type="scientific">Pyrocoelia pectoralis</name>
    <dbReference type="NCBI Taxonomy" id="417401"/>
    <lineage>
        <taxon>Eukaryota</taxon>
        <taxon>Metazoa</taxon>
        <taxon>Ecdysozoa</taxon>
        <taxon>Arthropoda</taxon>
        <taxon>Hexapoda</taxon>
        <taxon>Insecta</taxon>
        <taxon>Pterygota</taxon>
        <taxon>Neoptera</taxon>
        <taxon>Endopterygota</taxon>
        <taxon>Coleoptera</taxon>
        <taxon>Polyphaga</taxon>
        <taxon>Elateriformia</taxon>
        <taxon>Elateroidea</taxon>
        <taxon>Lampyridae</taxon>
        <taxon>Lampyrinae</taxon>
        <taxon>Pyrocoelia</taxon>
    </lineage>
</organism>
<evidence type="ECO:0000313" key="4">
    <source>
        <dbReference type="Proteomes" id="UP001329430"/>
    </source>
</evidence>
<reference evidence="3 4" key="1">
    <citation type="journal article" date="2024" name="Insects">
        <title>An Improved Chromosome-Level Genome Assembly of the Firefly Pyrocoelia pectoralis.</title>
        <authorList>
            <person name="Fu X."/>
            <person name="Meyer-Rochow V.B."/>
            <person name="Ballantyne L."/>
            <person name="Zhu X."/>
        </authorList>
    </citation>
    <scope>NUCLEOTIDE SEQUENCE [LARGE SCALE GENOMIC DNA]</scope>
    <source>
        <strain evidence="3">XCY_ONT2</strain>
    </source>
</reference>
<dbReference type="PANTHER" id="PTHR21534:SF0">
    <property type="entry name" value="KATANIN-INTERACTING PROTEIN"/>
    <property type="match status" value="1"/>
</dbReference>
<comment type="caution">
    <text evidence="3">The sequence shown here is derived from an EMBL/GenBank/DDBJ whole genome shotgun (WGS) entry which is preliminary data.</text>
</comment>
<dbReference type="AlphaFoldDB" id="A0AAN7V5C3"/>
<dbReference type="EMBL" id="JAVRBK010000007">
    <property type="protein sequence ID" value="KAK5641217.1"/>
    <property type="molecule type" value="Genomic_DNA"/>
</dbReference>
<evidence type="ECO:0000313" key="3">
    <source>
        <dbReference type="EMBL" id="KAK5641217.1"/>
    </source>
</evidence>
<keyword evidence="4" id="KW-1185">Reference proteome</keyword>
<feature type="region of interest" description="Disordered" evidence="1">
    <location>
        <begin position="72"/>
        <end position="100"/>
    </location>
</feature>
<dbReference type="PANTHER" id="PTHR21534">
    <property type="entry name" value="KATANIN-INTERACTING PROTEIN"/>
    <property type="match status" value="1"/>
</dbReference>
<protein>
    <recommendedName>
        <fullName evidence="2">KATNIP domain-containing protein</fullName>
    </recommendedName>
</protein>
<dbReference type="InterPro" id="IPR026704">
    <property type="entry name" value="KATNIP"/>
</dbReference>
<dbReference type="Proteomes" id="UP001329430">
    <property type="component" value="Chromosome 7"/>
</dbReference>
<name>A0AAN7V5C3_9COLE</name>
<gene>
    <name evidence="3" type="ORF">RI129_009764</name>
</gene>
<proteinExistence type="predicted"/>
<dbReference type="Pfam" id="PF14652">
    <property type="entry name" value="DUF4457"/>
    <property type="match status" value="2"/>
</dbReference>
<dbReference type="InterPro" id="IPR027859">
    <property type="entry name" value="KATNIP_dom"/>
</dbReference>
<evidence type="ECO:0000259" key="2">
    <source>
        <dbReference type="Pfam" id="PF14652"/>
    </source>
</evidence>
<sequence>MTTSKKCDDINEIFNLGKRSNIPSHGHVPKWLDDIAGTVVQNSNLESAADERDKFFHLIDLSRLEEGSDIPSRITSDNITYEKPNTRPKDSSPKFGRRASLSSQIYARRTPRHLKLTKLDYIVPQLEGNIDFAALQKDMKQTDLEKSWKSLNSFDKTHKGRLDSAKNDFFYSTYENMSNSEFEYQDCYSPSILENKTPIRSKSELSHYVPFYVYSNIQKATESYLFNNRNLANKSKSSEDIYDFNTKCSDKELNNIERQLSEYKLRVNQENLLREKIINELLTENERITERLKQRSYKKKCDTELPTYDPTQFTHDLNSLNNDSTLWDSDLVIPELPTGRVLKIQIFSTWGDKHYVGLNGIEIFGVEGNIVSVQKIEASPADVNVLPENCNDPRVVQNLLDGINRTQDDVHLWLAPFEKGLSHSITITFTSHAAIAMMRIWNYNKSRIHSYRGVRHAVITLDDVPIFKGEIAKACGGMLGGVDAFGDTILFTTDESVLESISKNDQSYSTLSTTSKPDASTIERPPTVATMESRPYTGVPVVESNYTDQTSHDQILLGGNRIDIILLTNWGYINVIGLTGLEIVGISEDIININEENIQCNTISKNSCLKSILNGVNVTTDVHNMWCVPHKQGQKVIITIQFNFFTYILGMRLWNYNGSPEYTYAGVQAMKILLDGKQLINPIRKDEVFLLRRAPGNTHYDFVQDLRFADSVDVNTHSKALPLNTTFHSLSLYKNEMPEGFVFQFIIFSTWGDQYYCGLNEIEIYDEYGKKILLEEQNICAYPESINVLPNVNGDIRTPDKLINGITFDSDGAHSWLAPIIPECLNRIYIVLDTPTSISLIKIWNYSKTPSRGVKEFGVLVDDLLIYNGTLDKYVNKNGLPNHRSIIFTNDKKTLEQEIHTYIRQSSGKQEVILLDDIRSATVGSLPNPDQTLRPFTSVSPFDKDYLTQ</sequence>
<accession>A0AAN7V5C3</accession>
<evidence type="ECO:0000256" key="1">
    <source>
        <dbReference type="SAM" id="MobiDB-lite"/>
    </source>
</evidence>
<feature type="domain" description="KATNIP" evidence="2">
    <location>
        <begin position="565"/>
        <end position="873"/>
    </location>
</feature>